<dbReference type="AlphaFoldDB" id="A0A1A9WKV2"/>
<dbReference type="InterPro" id="IPR013766">
    <property type="entry name" value="Thioredoxin_domain"/>
</dbReference>
<dbReference type="EnsemblMetazoa" id="GBRI023339-RA">
    <property type="protein sequence ID" value="GBRI023339-PA"/>
    <property type="gene ID" value="GBRI023339"/>
</dbReference>
<dbReference type="InterPro" id="IPR039101">
    <property type="entry name" value="TMX2"/>
</dbReference>
<keyword evidence="5 6" id="KW-0472">Membrane</keyword>
<evidence type="ECO:0000259" key="7">
    <source>
        <dbReference type="PROSITE" id="PS51352"/>
    </source>
</evidence>
<dbReference type="CDD" id="cd02962">
    <property type="entry name" value="TMX2"/>
    <property type="match status" value="1"/>
</dbReference>
<dbReference type="STRING" id="37001.A0A1A9WKV2"/>
<dbReference type="PANTHER" id="PTHR15853:SF0">
    <property type="entry name" value="THIOREDOXIN-RELATED TRANSMEMBRANE PROTEIN 2"/>
    <property type="match status" value="1"/>
</dbReference>
<comment type="subcellular location">
    <subcellularLocation>
        <location evidence="1">Membrane</location>
        <topology evidence="1">Single-pass type I membrane protein</topology>
    </subcellularLocation>
</comment>
<evidence type="ECO:0000256" key="3">
    <source>
        <dbReference type="ARBA" id="ARBA00022729"/>
    </source>
</evidence>
<evidence type="ECO:0000256" key="1">
    <source>
        <dbReference type="ARBA" id="ARBA00004479"/>
    </source>
</evidence>
<keyword evidence="3" id="KW-0732">Signal</keyword>
<keyword evidence="4 6" id="KW-1133">Transmembrane helix</keyword>
<evidence type="ECO:0000313" key="8">
    <source>
        <dbReference type="EnsemblMetazoa" id="GBRI023339-PA"/>
    </source>
</evidence>
<dbReference type="Pfam" id="PF00085">
    <property type="entry name" value="Thioredoxin"/>
    <property type="match status" value="1"/>
</dbReference>
<protein>
    <recommendedName>
        <fullName evidence="7">Thioredoxin domain-containing protein</fullName>
    </recommendedName>
</protein>
<dbReference type="Gene3D" id="3.40.30.10">
    <property type="entry name" value="Glutaredoxin"/>
    <property type="match status" value="1"/>
</dbReference>
<dbReference type="VEuPathDB" id="VectorBase:GBRI023339"/>
<feature type="transmembrane region" description="Helical" evidence="6">
    <location>
        <begin position="100"/>
        <end position="117"/>
    </location>
</feature>
<accession>A0A1A9WKV2</accession>
<evidence type="ECO:0000256" key="2">
    <source>
        <dbReference type="ARBA" id="ARBA00022692"/>
    </source>
</evidence>
<evidence type="ECO:0000256" key="6">
    <source>
        <dbReference type="SAM" id="Phobius"/>
    </source>
</evidence>
<dbReference type="SUPFAM" id="SSF52833">
    <property type="entry name" value="Thioredoxin-like"/>
    <property type="match status" value="1"/>
</dbReference>
<reference evidence="9" key="1">
    <citation type="submission" date="2014-03" db="EMBL/GenBank/DDBJ databases">
        <authorList>
            <person name="Aksoy S."/>
            <person name="Warren W."/>
            <person name="Wilson R.K."/>
        </authorList>
    </citation>
    <scope>NUCLEOTIDE SEQUENCE [LARGE SCALE GENOMIC DNA]</scope>
    <source>
        <strain evidence="9">IAEA</strain>
    </source>
</reference>
<reference evidence="8" key="2">
    <citation type="submission" date="2020-05" db="UniProtKB">
        <authorList>
            <consortium name="EnsemblMetazoa"/>
        </authorList>
    </citation>
    <scope>IDENTIFICATION</scope>
    <source>
        <strain evidence="8">IAEA</strain>
    </source>
</reference>
<dbReference type="GO" id="GO:0015036">
    <property type="term" value="F:disulfide oxidoreductase activity"/>
    <property type="evidence" value="ECO:0007669"/>
    <property type="project" value="TreeGrafter"/>
</dbReference>
<name>A0A1A9WKV2_9MUSC</name>
<dbReference type="InterPro" id="IPR037463">
    <property type="entry name" value="TMX2_thioredoxin_dom"/>
</dbReference>
<proteinExistence type="predicted"/>
<evidence type="ECO:0000313" key="9">
    <source>
        <dbReference type="Proteomes" id="UP000091820"/>
    </source>
</evidence>
<dbReference type="GO" id="GO:0016020">
    <property type="term" value="C:membrane"/>
    <property type="evidence" value="ECO:0007669"/>
    <property type="project" value="UniProtKB-SubCell"/>
</dbReference>
<keyword evidence="9" id="KW-1185">Reference proteome</keyword>
<evidence type="ECO:0000256" key="4">
    <source>
        <dbReference type="ARBA" id="ARBA00022989"/>
    </source>
</evidence>
<feature type="domain" description="Thioredoxin" evidence="7">
    <location>
        <begin position="111"/>
        <end position="261"/>
    </location>
</feature>
<dbReference type="PANTHER" id="PTHR15853">
    <property type="entry name" value="THIOREDOXIN-RELATED"/>
    <property type="match status" value="1"/>
</dbReference>
<dbReference type="Proteomes" id="UP000091820">
    <property type="component" value="Unassembled WGS sequence"/>
</dbReference>
<dbReference type="PROSITE" id="PS51352">
    <property type="entry name" value="THIOREDOXIN_2"/>
    <property type="match status" value="1"/>
</dbReference>
<sequence>MSMKKQFRTLAQPYYWVNILMALSYLLAKKTKLICSIVFRHAGDDMCELDSRENEILFFLLIVIMIRSRKTGSVNMINYLSSSFLYTKVANAILWAYSDFRYGLTFLLLCIFVGMLLPEPTYKGPEHITYFRTIQAFEDELAENKRINWLVCFYTVWNPNCVNFAPIFAELSAEYNADNLKFGKFDIGRFPEIGQKYRISDSSLSRQLPTVILFKNGKEVERHPKVDARGKLLKFFFSADNVRASFDLNNLYKQCVEDTLKQSKPQQQIMNSTSTNAATKKTQ</sequence>
<dbReference type="InterPro" id="IPR036249">
    <property type="entry name" value="Thioredoxin-like_sf"/>
</dbReference>
<keyword evidence="2 6" id="KW-0812">Transmembrane</keyword>
<evidence type="ECO:0000256" key="5">
    <source>
        <dbReference type="ARBA" id="ARBA00023136"/>
    </source>
</evidence>
<organism evidence="8 9">
    <name type="scientific">Glossina brevipalpis</name>
    <dbReference type="NCBI Taxonomy" id="37001"/>
    <lineage>
        <taxon>Eukaryota</taxon>
        <taxon>Metazoa</taxon>
        <taxon>Ecdysozoa</taxon>
        <taxon>Arthropoda</taxon>
        <taxon>Hexapoda</taxon>
        <taxon>Insecta</taxon>
        <taxon>Pterygota</taxon>
        <taxon>Neoptera</taxon>
        <taxon>Endopterygota</taxon>
        <taxon>Diptera</taxon>
        <taxon>Brachycera</taxon>
        <taxon>Muscomorpha</taxon>
        <taxon>Hippoboscoidea</taxon>
        <taxon>Glossinidae</taxon>
        <taxon>Glossina</taxon>
    </lineage>
</organism>